<evidence type="ECO:0000313" key="4">
    <source>
        <dbReference type="Proteomes" id="UP000728185"/>
    </source>
</evidence>
<dbReference type="GO" id="GO:0007264">
    <property type="term" value="P:small GTPase-mediated signal transduction"/>
    <property type="evidence" value="ECO:0007669"/>
    <property type="project" value="InterPro"/>
</dbReference>
<dbReference type="AlphaFoldDB" id="A0A8E0RRX5"/>
<evidence type="ECO:0000313" key="3">
    <source>
        <dbReference type="EMBL" id="KAA0187673.1"/>
    </source>
</evidence>
<dbReference type="InterPro" id="IPR026791">
    <property type="entry name" value="DOCK"/>
</dbReference>
<comment type="caution">
    <text evidence="3">The sequence shown here is derived from an EMBL/GenBank/DDBJ whole genome shotgun (WGS) entry which is preliminary data.</text>
</comment>
<dbReference type="InterPro" id="IPR027007">
    <property type="entry name" value="C2_DOCK-type_domain"/>
</dbReference>
<dbReference type="Proteomes" id="UP000728185">
    <property type="component" value="Unassembled WGS sequence"/>
</dbReference>
<proteinExistence type="predicted"/>
<feature type="region of interest" description="Disordered" evidence="1">
    <location>
        <begin position="24"/>
        <end position="69"/>
    </location>
</feature>
<dbReference type="EMBL" id="LUCM01008960">
    <property type="protein sequence ID" value="KAA0187673.1"/>
    <property type="molecule type" value="Genomic_DNA"/>
</dbReference>
<protein>
    <recommendedName>
        <fullName evidence="2">C2 DOCK-type domain-containing protein</fullName>
    </recommendedName>
</protein>
<organism evidence="3 4">
    <name type="scientific">Fasciolopsis buskii</name>
    <dbReference type="NCBI Taxonomy" id="27845"/>
    <lineage>
        <taxon>Eukaryota</taxon>
        <taxon>Metazoa</taxon>
        <taxon>Spiralia</taxon>
        <taxon>Lophotrochozoa</taxon>
        <taxon>Platyhelminthes</taxon>
        <taxon>Trematoda</taxon>
        <taxon>Digenea</taxon>
        <taxon>Plagiorchiida</taxon>
        <taxon>Echinostomata</taxon>
        <taxon>Echinostomatoidea</taxon>
        <taxon>Fasciolidae</taxon>
        <taxon>Fasciolopsis</taxon>
    </lineage>
</organism>
<dbReference type="InterPro" id="IPR035892">
    <property type="entry name" value="C2_domain_sf"/>
</dbReference>
<feature type="compositionally biased region" description="Basic and acidic residues" evidence="1">
    <location>
        <begin position="49"/>
        <end position="63"/>
    </location>
</feature>
<dbReference type="OrthoDB" id="47328at2759"/>
<dbReference type="Gene3D" id="2.60.40.150">
    <property type="entry name" value="C2 domain"/>
    <property type="match status" value="1"/>
</dbReference>
<gene>
    <name evidence="3" type="ORF">FBUS_07398</name>
</gene>
<name>A0A8E0RRX5_9TREM</name>
<evidence type="ECO:0000259" key="2">
    <source>
        <dbReference type="Pfam" id="PF14429"/>
    </source>
</evidence>
<dbReference type="Pfam" id="PF14429">
    <property type="entry name" value="DOCK-C2"/>
    <property type="match status" value="1"/>
</dbReference>
<feature type="compositionally biased region" description="Basic residues" evidence="1">
    <location>
        <begin position="24"/>
        <end position="38"/>
    </location>
</feature>
<dbReference type="PANTHER" id="PTHR23317:SF76">
    <property type="entry name" value="LD20667P"/>
    <property type="match status" value="1"/>
</dbReference>
<accession>A0A8E0RRX5</accession>
<dbReference type="PANTHER" id="PTHR23317">
    <property type="entry name" value="DEDICATOR OF CYTOKINESIS DOCK"/>
    <property type="match status" value="1"/>
</dbReference>
<keyword evidence="4" id="KW-1185">Reference proteome</keyword>
<feature type="domain" description="C2 DOCK-type" evidence="2">
    <location>
        <begin position="278"/>
        <end position="329"/>
    </location>
</feature>
<dbReference type="GO" id="GO:0005085">
    <property type="term" value="F:guanyl-nucleotide exchange factor activity"/>
    <property type="evidence" value="ECO:0007669"/>
    <property type="project" value="InterPro"/>
</dbReference>
<reference evidence="3" key="1">
    <citation type="submission" date="2019-05" db="EMBL/GenBank/DDBJ databases">
        <title>Annotation for the trematode Fasciolopsis buski.</title>
        <authorList>
            <person name="Choi Y.-J."/>
        </authorList>
    </citation>
    <scope>NUCLEOTIDE SEQUENCE</scope>
    <source>
        <strain evidence="3">HT</strain>
        <tissue evidence="3">Whole worm</tissue>
    </source>
</reference>
<evidence type="ECO:0000256" key="1">
    <source>
        <dbReference type="SAM" id="MobiDB-lite"/>
    </source>
</evidence>
<sequence length="998" mass="113184">MPLAWTAIDLTALWMEARRIKLSTRNRSPSRGRSRTPQRRTSEPGNQVERTDKRSHSIGEKHGGQRLNHSKSDEFDYLFSDITDSSTETLPFVKVDLKIQTFYRWEWDKSCNDELARCLSEIHRNTLARLAVVDVIARNATAAGDSTSVGPNVCGNMDIADLLNPNPATLRRLKTASNLSLRLRLCATEAFDLPTLLKVVSADRWKNPLETKSLPLLSPEGLPYHGPLFHACSRPQFRGNMPSCRQDVSACNMNGELRPIREVLELPSLQMFIPVLSYRSPDLYDEIKIQLPSHVDENLYLLFTFYHVSCQFKKVESNATLDTVIGYSYHMDAFKWVDAHRELFRVSTLSVSSVYPGDACVEMLLSACRPSNALSTALSFAENESWVRLARCINNASLSQLAAFLAPLLDGLLRLLSVILLYQPSKKTLELKDQYSLAFCTLYLLSLFTERLSVSLPEWNDSNGRNRLLVGYLAGAKALQPDQALACHFDGLTLIGPPCVEDLLDGVDSKNMKCVDLLPEEFLQMFLTPNGATDERIERIPSSSWWFIFEILIRLLVEYSPFRSNARNNRSSPVKNLREHSLADSSSPSRLQLYNETDTILNDLKLFISTFTRRLILRIGERTESNTDDTDDSWMILNRSLCHFLFDLMTLTPGTFVLAAIIGYHRAINERIRHITSTAVIQADHDELGILFQCKLDLLRIVCSHERYLTLTGLIPSEPSVLLDRILTENGQVKCVERDNLSQLVREQNQDGQNMLTLMLASELEACMSLNSHKLQNQATALLWNLLLRHELDSRTGSQNDTSDASHTFNQLDKIAVLYMVYLDIGCRLVSRVAETWKTVLIERRNARLVANHKDSNSMEDVSDKSSLITSDSTLPKNLGKRRRTVPKVPKVGLPNGRFTSSLMEVGLSEAGRSSFVILPDESTDGIAGCLMEPVMERVWDKDAMRRWLMCQLWIMRYTPMHILRRWLRQLVPEARTQLVSVLFVIVDIFEHRVGAIT</sequence>